<dbReference type="GO" id="GO:0022857">
    <property type="term" value="F:transmembrane transporter activity"/>
    <property type="evidence" value="ECO:0007669"/>
    <property type="project" value="InterPro"/>
</dbReference>
<dbReference type="PANTHER" id="PTHR30614:SF20">
    <property type="entry name" value="GLUTAMINE TRANSPORT SYSTEM PERMEASE PROTEIN GLNP"/>
    <property type="match status" value="1"/>
</dbReference>
<comment type="caution">
    <text evidence="13">The sequence shown here is derived from an EMBL/GenBank/DDBJ whole genome shotgun (WGS) entry which is preliminary data.</text>
</comment>
<keyword evidence="7" id="KW-0029">Amino-acid transport</keyword>
<evidence type="ECO:0000256" key="5">
    <source>
        <dbReference type="ARBA" id="ARBA00022475"/>
    </source>
</evidence>
<dbReference type="GO" id="GO:0006865">
    <property type="term" value="P:amino acid transport"/>
    <property type="evidence" value="ECO:0007669"/>
    <property type="project" value="UniProtKB-KW"/>
</dbReference>
<dbReference type="Gene3D" id="3.40.190.10">
    <property type="entry name" value="Periplasmic binding protein-like II"/>
    <property type="match status" value="2"/>
</dbReference>
<dbReference type="InterPro" id="IPR043429">
    <property type="entry name" value="ArtM/GltK/GlnP/TcyL/YhdX-like"/>
</dbReference>
<dbReference type="Pfam" id="PF00528">
    <property type="entry name" value="BPD_transp_1"/>
    <property type="match status" value="1"/>
</dbReference>
<evidence type="ECO:0000256" key="7">
    <source>
        <dbReference type="ARBA" id="ARBA00022970"/>
    </source>
</evidence>
<keyword evidence="5" id="KW-1003">Cell membrane</keyword>
<protein>
    <submittedName>
        <fullName evidence="13">Amino acid ABC transporter permease</fullName>
    </submittedName>
</protein>
<keyword evidence="11" id="KW-0732">Signal</keyword>
<dbReference type="InterPro" id="IPR000515">
    <property type="entry name" value="MetI-like"/>
</dbReference>
<dbReference type="CDD" id="cd06261">
    <property type="entry name" value="TM_PBP2"/>
    <property type="match status" value="1"/>
</dbReference>
<dbReference type="NCBIfam" id="TIGR01726">
    <property type="entry name" value="HEQRo_perm_3TM"/>
    <property type="match status" value="1"/>
</dbReference>
<accession>G6XFL3</accession>
<dbReference type="SUPFAM" id="SSF53850">
    <property type="entry name" value="Periplasmic binding protein-like II"/>
    <property type="match status" value="1"/>
</dbReference>
<dbReference type="eggNOG" id="COG0765">
    <property type="taxonomic scope" value="Bacteria"/>
</dbReference>
<dbReference type="SMART" id="SM00062">
    <property type="entry name" value="PBPb"/>
    <property type="match status" value="1"/>
</dbReference>
<keyword evidence="9 10" id="KW-0472">Membrane</keyword>
<feature type="transmembrane region" description="Helical" evidence="10">
    <location>
        <begin position="315"/>
        <end position="338"/>
    </location>
</feature>
<organism evidence="13 14">
    <name type="scientific">Gluconobacter morbifer G707</name>
    <dbReference type="NCBI Taxonomy" id="1088869"/>
    <lineage>
        <taxon>Bacteria</taxon>
        <taxon>Pseudomonadati</taxon>
        <taxon>Pseudomonadota</taxon>
        <taxon>Alphaproteobacteria</taxon>
        <taxon>Acetobacterales</taxon>
        <taxon>Acetobacteraceae</taxon>
        <taxon>Gluconobacter</taxon>
    </lineage>
</organism>
<dbReference type="InterPro" id="IPR010065">
    <property type="entry name" value="AA_ABC_transptr_permease_3TM"/>
</dbReference>
<name>G6XFL3_9PROT</name>
<evidence type="ECO:0000256" key="4">
    <source>
        <dbReference type="ARBA" id="ARBA00022448"/>
    </source>
</evidence>
<dbReference type="eggNOG" id="COG0834">
    <property type="taxonomic scope" value="Bacteria"/>
</dbReference>
<evidence type="ECO:0000259" key="12">
    <source>
        <dbReference type="PROSITE" id="PS50928"/>
    </source>
</evidence>
<feature type="signal peptide" evidence="11">
    <location>
        <begin position="1"/>
        <end position="22"/>
    </location>
</feature>
<keyword evidence="6 10" id="KW-0812">Transmembrane</keyword>
<sequence>MMKYLPVLFVLLAAVLVTPLHAQSPAVSASTVVVPGAQNATDLPWASDGEANVPYVFHDPAHESRLTGFEYELVNAIAERLHRKARFIQNDWDGLIPGLSRGMYSMVLDGIEMTPEHKAAVLFSRPYYVTSERIILRKDENGLDTLEALRGHIVGTIKDTMAERMLRRQGDSTIRSYEEETNAFSDLRNGRLDAILLDAPIALYYGSISSDMKLVGAPIGSMEYGIAFSPDSRALRDQVDGVLGDLIHDGTLHRILARWNLWTPLMANYTGDTSQPDIVPTEWNRYRDAMADTTGNGWRPLLHRYVSFLPLIGRAALMTLAVSALAMVLAVALGLLLALSRHYGAAPLRILAGIYVEVVRGTPLLIQVLFIFYGLPAFGIRLSPFMAGVLSLGLNYAAYEAENYRAGLLSVPRGQMEAAIALNMTHFQALRLVIVPQAFRTVVPVMTNDFISLLKDSSLVSVITLTELSQTYVRLSSTYYDYFGTGLMVGAAYLLLGLPFVRLARMAERRLGRGMGGHIGHH</sequence>
<evidence type="ECO:0000256" key="3">
    <source>
        <dbReference type="ARBA" id="ARBA00010072"/>
    </source>
</evidence>
<dbReference type="Proteomes" id="UP000004949">
    <property type="component" value="Unassembled WGS sequence"/>
</dbReference>
<comment type="subcellular location">
    <subcellularLocation>
        <location evidence="2">Cell inner membrane</location>
        <topology evidence="2">Multi-pass membrane protein</topology>
    </subcellularLocation>
    <subcellularLocation>
        <location evidence="10">Cell membrane</location>
        <topology evidence="10">Multi-pass membrane protein</topology>
    </subcellularLocation>
</comment>
<evidence type="ECO:0000256" key="9">
    <source>
        <dbReference type="ARBA" id="ARBA00023136"/>
    </source>
</evidence>
<dbReference type="InterPro" id="IPR035906">
    <property type="entry name" value="MetI-like_sf"/>
</dbReference>
<keyword evidence="4 10" id="KW-0813">Transport</keyword>
<dbReference type="EMBL" id="AGQV01000001">
    <property type="protein sequence ID" value="EHH68971.1"/>
    <property type="molecule type" value="Genomic_DNA"/>
</dbReference>
<evidence type="ECO:0000313" key="14">
    <source>
        <dbReference type="Proteomes" id="UP000004949"/>
    </source>
</evidence>
<dbReference type="PROSITE" id="PS50928">
    <property type="entry name" value="ABC_TM1"/>
    <property type="match status" value="1"/>
</dbReference>
<keyword evidence="8 10" id="KW-1133">Transmembrane helix</keyword>
<dbReference type="InterPro" id="IPR001638">
    <property type="entry name" value="Solute-binding_3/MltF_N"/>
</dbReference>
<comment type="similarity">
    <text evidence="3">Belongs to the binding-protein-dependent transport system permease family. HisMQ subfamily.</text>
</comment>
<feature type="domain" description="ABC transmembrane type-1" evidence="12">
    <location>
        <begin position="316"/>
        <end position="504"/>
    </location>
</feature>
<evidence type="ECO:0000256" key="6">
    <source>
        <dbReference type="ARBA" id="ARBA00022692"/>
    </source>
</evidence>
<evidence type="ECO:0000256" key="8">
    <source>
        <dbReference type="ARBA" id="ARBA00022989"/>
    </source>
</evidence>
<dbReference type="PANTHER" id="PTHR30614">
    <property type="entry name" value="MEMBRANE COMPONENT OF AMINO ACID ABC TRANSPORTER"/>
    <property type="match status" value="1"/>
</dbReference>
<feature type="transmembrane region" description="Helical" evidence="10">
    <location>
        <begin position="482"/>
        <end position="501"/>
    </location>
</feature>
<evidence type="ECO:0000313" key="13">
    <source>
        <dbReference type="EMBL" id="EHH68971.1"/>
    </source>
</evidence>
<dbReference type="CDD" id="cd13530">
    <property type="entry name" value="PBP2_peptides_like"/>
    <property type="match status" value="1"/>
</dbReference>
<dbReference type="PATRIC" id="fig|1088869.3.peg.281"/>
<gene>
    <name evidence="13" type="ORF">GMO_02780</name>
</gene>
<feature type="chain" id="PRO_5003489709" evidence="11">
    <location>
        <begin position="23"/>
        <end position="522"/>
    </location>
</feature>
<comment type="function">
    <text evidence="1">Part of the binding-protein-dependent transport system for glutamine; probably responsible for the translocation of the substrate across the membrane.</text>
</comment>
<evidence type="ECO:0000256" key="10">
    <source>
        <dbReference type="RuleBase" id="RU363032"/>
    </source>
</evidence>
<keyword evidence="14" id="KW-1185">Reference proteome</keyword>
<proteinExistence type="inferred from homology"/>
<evidence type="ECO:0000256" key="11">
    <source>
        <dbReference type="SAM" id="SignalP"/>
    </source>
</evidence>
<feature type="transmembrane region" description="Helical" evidence="10">
    <location>
        <begin position="350"/>
        <end position="372"/>
    </location>
</feature>
<evidence type="ECO:0000256" key="2">
    <source>
        <dbReference type="ARBA" id="ARBA00004429"/>
    </source>
</evidence>
<reference evidence="13 14" key="1">
    <citation type="submission" date="2011-10" db="EMBL/GenBank/DDBJ databases">
        <title>Genome sequence of Gluconobacter morbifer G707, isolated from Drosophila gut.</title>
        <authorList>
            <person name="Lee W.-J."/>
            <person name="Kim E.-K."/>
        </authorList>
    </citation>
    <scope>NUCLEOTIDE SEQUENCE [LARGE SCALE GENOMIC DNA]</scope>
    <source>
        <strain evidence="13 14">G707</strain>
    </source>
</reference>
<dbReference type="GO" id="GO:0043190">
    <property type="term" value="C:ATP-binding cassette (ABC) transporter complex"/>
    <property type="evidence" value="ECO:0007669"/>
    <property type="project" value="InterPro"/>
</dbReference>
<dbReference type="STRING" id="1088869.GMO_02780"/>
<dbReference type="Gene3D" id="1.10.3720.10">
    <property type="entry name" value="MetI-like"/>
    <property type="match status" value="1"/>
</dbReference>
<dbReference type="Pfam" id="PF00497">
    <property type="entry name" value="SBP_bac_3"/>
    <property type="match status" value="1"/>
</dbReference>
<evidence type="ECO:0000256" key="1">
    <source>
        <dbReference type="ARBA" id="ARBA00003159"/>
    </source>
</evidence>
<dbReference type="AlphaFoldDB" id="G6XFL3"/>
<dbReference type="SUPFAM" id="SSF161098">
    <property type="entry name" value="MetI-like"/>
    <property type="match status" value="1"/>
</dbReference>